<protein>
    <recommendedName>
        <fullName evidence="3">DUF4254 domain-containing protein</fullName>
    </recommendedName>
</protein>
<dbReference type="AlphaFoldDB" id="A0A291RWX0"/>
<dbReference type="Proteomes" id="UP000221961">
    <property type="component" value="Chromosome"/>
</dbReference>
<sequence>MGVSLPSKDMILEACAGRVHLPHPVLRAACELASLHRERLGADSEGLAEIDCQRTRLVHRVDQWVASAMPPAHGGAFMHTETVGSVVDRLAQFSVCAYAALARSTSQWDLHLAWQRLAELSLGYGDMVFEISSGTLRLPDFGALQADTVK</sequence>
<dbReference type="Pfam" id="PF14063">
    <property type="entry name" value="DUF4254"/>
    <property type="match status" value="1"/>
</dbReference>
<organism evidence="1 2">
    <name type="scientific">Nocardia terpenica</name>
    <dbReference type="NCBI Taxonomy" id="455432"/>
    <lineage>
        <taxon>Bacteria</taxon>
        <taxon>Bacillati</taxon>
        <taxon>Actinomycetota</taxon>
        <taxon>Actinomycetes</taxon>
        <taxon>Mycobacteriales</taxon>
        <taxon>Nocardiaceae</taxon>
        <taxon>Nocardia</taxon>
    </lineage>
</organism>
<proteinExistence type="predicted"/>
<evidence type="ECO:0000313" key="2">
    <source>
        <dbReference type="Proteomes" id="UP000221961"/>
    </source>
</evidence>
<evidence type="ECO:0008006" key="3">
    <source>
        <dbReference type="Google" id="ProtNLM"/>
    </source>
</evidence>
<reference evidence="1 2" key="1">
    <citation type="submission" date="2017-10" db="EMBL/GenBank/DDBJ databases">
        <title>Comparative genomics between pathogenic Norcardia.</title>
        <authorList>
            <person name="Zeng L."/>
        </authorList>
    </citation>
    <scope>NUCLEOTIDE SEQUENCE [LARGE SCALE GENOMIC DNA]</scope>
    <source>
        <strain evidence="1 2">NC_YFY_NT001</strain>
    </source>
</reference>
<dbReference type="GeneID" id="88363880"/>
<dbReference type="KEGG" id="ntp:CRH09_23005"/>
<dbReference type="RefSeq" id="WP_098698860.1">
    <property type="nucleotide sequence ID" value="NZ_CP023778.1"/>
</dbReference>
<gene>
    <name evidence="1" type="ORF">CRH09_23005</name>
</gene>
<dbReference type="EMBL" id="CP023778">
    <property type="protein sequence ID" value="ATL72026.1"/>
    <property type="molecule type" value="Genomic_DNA"/>
</dbReference>
<accession>A0A291RWX0</accession>
<evidence type="ECO:0000313" key="1">
    <source>
        <dbReference type="EMBL" id="ATL72026.1"/>
    </source>
</evidence>
<dbReference type="InterPro" id="IPR025350">
    <property type="entry name" value="DUF4254"/>
</dbReference>
<name>A0A291RWX0_9NOCA</name>